<dbReference type="Proteomes" id="UP001597260">
    <property type="component" value="Unassembled WGS sequence"/>
</dbReference>
<reference evidence="2" key="1">
    <citation type="journal article" date="2019" name="Int. J. Syst. Evol. Microbiol.">
        <title>The Global Catalogue of Microorganisms (GCM) 10K type strain sequencing project: providing services to taxonomists for standard genome sequencing and annotation.</title>
        <authorList>
            <consortium name="The Broad Institute Genomics Platform"/>
            <consortium name="The Broad Institute Genome Sequencing Center for Infectious Disease"/>
            <person name="Wu L."/>
            <person name="Ma J."/>
        </authorList>
    </citation>
    <scope>NUCLEOTIDE SEQUENCE [LARGE SCALE GENOMIC DNA]</scope>
    <source>
        <strain evidence="2">JCM 31037</strain>
    </source>
</reference>
<protein>
    <recommendedName>
        <fullName evidence="3">Tetratricopeptide repeat-containing protein</fullName>
    </recommendedName>
</protein>
<comment type="caution">
    <text evidence="1">The sequence shown here is derived from an EMBL/GenBank/DDBJ whole genome shotgun (WGS) entry which is preliminary data.</text>
</comment>
<name>A0ABW3YRJ7_9ACTN</name>
<dbReference type="InterPro" id="IPR011990">
    <property type="entry name" value="TPR-like_helical_dom_sf"/>
</dbReference>
<evidence type="ECO:0000313" key="2">
    <source>
        <dbReference type="Proteomes" id="UP001597260"/>
    </source>
</evidence>
<sequence>MSDAERIRRAAVCRDAWEALCAGDRQSATDQLGRLVAAPPGAPYLAEAAFLLALAQVDGGSYDPLRGCATALRQAAETAHPVYAPAAKMLLARHCVASANWALAARLWEELARPELRGYNALAWFGLAGLHQRAQEPDQAREAMHRVWSTGDFQFAPRALGWLISHHADNGDTTKAAWLAKSAFGGWGDPLIYDRITLISLHTVVGRSLLHQVIDPQKVLTGAELLAEINAVREEPLARQLARDLGHQPVPMDGVDLPWYEPYLRNQPDATSLHRVAHEALAYADVACGLAAIPYVEGDRGPGNAFEKIVHQAGRYEWGPIMTASIRHRMLSVLGAPDDFIPATWADPPSA</sequence>
<evidence type="ECO:0008006" key="3">
    <source>
        <dbReference type="Google" id="ProtNLM"/>
    </source>
</evidence>
<keyword evidence="2" id="KW-1185">Reference proteome</keyword>
<organism evidence="1 2">
    <name type="scientific">Micromonospora sonneratiae</name>
    <dbReference type="NCBI Taxonomy" id="1184706"/>
    <lineage>
        <taxon>Bacteria</taxon>
        <taxon>Bacillati</taxon>
        <taxon>Actinomycetota</taxon>
        <taxon>Actinomycetes</taxon>
        <taxon>Micromonosporales</taxon>
        <taxon>Micromonosporaceae</taxon>
        <taxon>Micromonospora</taxon>
    </lineage>
</organism>
<accession>A0ABW3YRJ7</accession>
<evidence type="ECO:0000313" key="1">
    <source>
        <dbReference type="EMBL" id="MFD1325995.1"/>
    </source>
</evidence>
<gene>
    <name evidence="1" type="ORF">ACFQ4H_33445</name>
</gene>
<dbReference type="EMBL" id="JBHTMP010000109">
    <property type="protein sequence ID" value="MFD1325995.1"/>
    <property type="molecule type" value="Genomic_DNA"/>
</dbReference>
<dbReference type="Gene3D" id="1.25.40.10">
    <property type="entry name" value="Tetratricopeptide repeat domain"/>
    <property type="match status" value="1"/>
</dbReference>
<dbReference type="RefSeq" id="WP_377579042.1">
    <property type="nucleotide sequence ID" value="NZ_JBHTMP010000109.1"/>
</dbReference>
<proteinExistence type="predicted"/>